<evidence type="ECO:0000313" key="2">
    <source>
        <dbReference type="Proteomes" id="UP001642540"/>
    </source>
</evidence>
<accession>A0ABP1PM56</accession>
<proteinExistence type="predicted"/>
<reference evidence="1 2" key="1">
    <citation type="submission" date="2024-08" db="EMBL/GenBank/DDBJ databases">
        <authorList>
            <person name="Cucini C."/>
            <person name="Frati F."/>
        </authorList>
    </citation>
    <scope>NUCLEOTIDE SEQUENCE [LARGE SCALE GENOMIC DNA]</scope>
</reference>
<keyword evidence="2" id="KW-1185">Reference proteome</keyword>
<protein>
    <submittedName>
        <fullName evidence="1">Uncharacterized protein</fullName>
    </submittedName>
</protein>
<sequence length="131" mass="15456">MNKRTFLKKRMWSGCNVNVLKHLYTKRMEMDGHEKEHDQIRITVQCRSRSCGVVLDEEKRKQDHFGSLLTCSSVFKHKKVSGKRRKVYLSYSQQSSNEGERERRSLFPCRAARSDRINMCLNFGIDCIHKS</sequence>
<gene>
    <name evidence="1" type="ORF">ODALV1_LOCUS1533</name>
</gene>
<organism evidence="1 2">
    <name type="scientific">Orchesella dallaii</name>
    <dbReference type="NCBI Taxonomy" id="48710"/>
    <lineage>
        <taxon>Eukaryota</taxon>
        <taxon>Metazoa</taxon>
        <taxon>Ecdysozoa</taxon>
        <taxon>Arthropoda</taxon>
        <taxon>Hexapoda</taxon>
        <taxon>Collembola</taxon>
        <taxon>Entomobryomorpha</taxon>
        <taxon>Entomobryoidea</taxon>
        <taxon>Orchesellidae</taxon>
        <taxon>Orchesellinae</taxon>
        <taxon>Orchesella</taxon>
    </lineage>
</organism>
<dbReference type="EMBL" id="CAXLJM020000004">
    <property type="protein sequence ID" value="CAL8071035.1"/>
    <property type="molecule type" value="Genomic_DNA"/>
</dbReference>
<evidence type="ECO:0000313" key="1">
    <source>
        <dbReference type="EMBL" id="CAL8071035.1"/>
    </source>
</evidence>
<name>A0ABP1PM56_9HEXA</name>
<dbReference type="Proteomes" id="UP001642540">
    <property type="component" value="Unassembled WGS sequence"/>
</dbReference>
<comment type="caution">
    <text evidence="1">The sequence shown here is derived from an EMBL/GenBank/DDBJ whole genome shotgun (WGS) entry which is preliminary data.</text>
</comment>